<dbReference type="AlphaFoldDB" id="A0A0G4P5F2"/>
<dbReference type="EMBL" id="HG793139">
    <property type="protein sequence ID" value="CRL21538.1"/>
    <property type="molecule type" value="Genomic_DNA"/>
</dbReference>
<feature type="domain" description="Secreted protein CSS2 C-terminal" evidence="1">
    <location>
        <begin position="2"/>
        <end position="80"/>
    </location>
</feature>
<name>A0A0G4P5F2_PENC3</name>
<reference evidence="2 3" key="1">
    <citation type="journal article" date="2014" name="Nat. Commun.">
        <title>Multiple recent horizontal transfers of a large genomic region in cheese making fungi.</title>
        <authorList>
            <person name="Cheeseman K."/>
            <person name="Ropars J."/>
            <person name="Renault P."/>
            <person name="Dupont J."/>
            <person name="Gouzy J."/>
            <person name="Branca A."/>
            <person name="Abraham A.L."/>
            <person name="Ceppi M."/>
            <person name="Conseiller E."/>
            <person name="Debuchy R."/>
            <person name="Malagnac F."/>
            <person name="Goarin A."/>
            <person name="Silar P."/>
            <person name="Lacoste S."/>
            <person name="Sallet E."/>
            <person name="Bensimon A."/>
            <person name="Giraud T."/>
            <person name="Brygoo Y."/>
        </authorList>
    </citation>
    <scope>NUCLEOTIDE SEQUENCE [LARGE SCALE GENOMIC DNA]</scope>
    <source>
        <strain evidence="3">FM 013</strain>
    </source>
</reference>
<protein>
    <submittedName>
        <fullName evidence="2">Str. FM013</fullName>
    </submittedName>
</protein>
<organism evidence="2 3">
    <name type="scientific">Penicillium camemberti (strain FM 013)</name>
    <dbReference type="NCBI Taxonomy" id="1429867"/>
    <lineage>
        <taxon>Eukaryota</taxon>
        <taxon>Fungi</taxon>
        <taxon>Dikarya</taxon>
        <taxon>Ascomycota</taxon>
        <taxon>Pezizomycotina</taxon>
        <taxon>Eurotiomycetes</taxon>
        <taxon>Eurotiomycetidae</taxon>
        <taxon>Eurotiales</taxon>
        <taxon>Aspergillaceae</taxon>
        <taxon>Penicillium</taxon>
    </lineage>
</organism>
<evidence type="ECO:0000259" key="1">
    <source>
        <dbReference type="Pfam" id="PF20521"/>
    </source>
</evidence>
<sequence length="87" mass="9905">MSGIYEDMKWSWRSADSKCDIKAQRHAISRTVKRYMASENNGDHRQDCDTKCLDLEMDADSSRGGWLRLGPVDGFDEEAYCGPTLII</sequence>
<evidence type="ECO:0000313" key="2">
    <source>
        <dbReference type="EMBL" id="CRL21538.1"/>
    </source>
</evidence>
<dbReference type="Proteomes" id="UP000053732">
    <property type="component" value="Unassembled WGS sequence"/>
</dbReference>
<accession>A0A0G4P5F2</accession>
<gene>
    <name evidence="2" type="ORF">PCAMFM013_S006g000078</name>
</gene>
<dbReference type="Pfam" id="PF20521">
    <property type="entry name" value="DUF6736"/>
    <property type="match status" value="1"/>
</dbReference>
<proteinExistence type="predicted"/>
<dbReference type="InterPro" id="IPR046624">
    <property type="entry name" value="CSS2_C"/>
</dbReference>
<keyword evidence="3" id="KW-1185">Reference proteome</keyword>
<evidence type="ECO:0000313" key="3">
    <source>
        <dbReference type="Proteomes" id="UP000053732"/>
    </source>
</evidence>